<reference evidence="3" key="2">
    <citation type="submission" date="2021-01" db="UniProtKB">
        <authorList>
            <consortium name="EnsemblPlants"/>
        </authorList>
    </citation>
    <scope>IDENTIFICATION</scope>
</reference>
<keyword evidence="4" id="KW-1185">Reference proteome</keyword>
<feature type="domain" description="DC1" evidence="2">
    <location>
        <begin position="32"/>
        <end position="80"/>
    </location>
</feature>
<dbReference type="InterPro" id="IPR004146">
    <property type="entry name" value="DC1"/>
</dbReference>
<reference evidence="3 4" key="1">
    <citation type="journal article" date="2016" name="G3 (Bethesda)">
        <title>First Draft Assembly and Annotation of the Genome of a California Endemic Oak Quercus lobata Nee (Fagaceae).</title>
        <authorList>
            <person name="Sork V.L."/>
            <person name="Fitz-Gibbon S.T."/>
            <person name="Puiu D."/>
            <person name="Crepeau M."/>
            <person name="Gugger P.F."/>
            <person name="Sherman R."/>
            <person name="Stevens K."/>
            <person name="Langley C.H."/>
            <person name="Pellegrini M."/>
            <person name="Salzberg S.L."/>
        </authorList>
    </citation>
    <scope>NUCLEOTIDE SEQUENCE [LARGE SCALE GENOMIC DNA]</scope>
    <source>
        <strain evidence="3 4">cv. SW786</strain>
    </source>
</reference>
<dbReference type="Gramene" id="QL10p050505:mrna">
    <property type="protein sequence ID" value="QL10p050505:mrna:CDS:1"/>
    <property type="gene ID" value="QL10p050505"/>
</dbReference>
<dbReference type="Proteomes" id="UP000594261">
    <property type="component" value="Chromosome 10"/>
</dbReference>
<dbReference type="PANTHER" id="PTHR32410:SF163">
    <property type="entry name" value="DC1 DOMAIN-CONTAINING PROTEIN"/>
    <property type="match status" value="1"/>
</dbReference>
<dbReference type="EnsemblPlants" id="QL10p050505:mrna">
    <property type="protein sequence ID" value="QL10p050505:mrna:CDS:1"/>
    <property type="gene ID" value="QL10p050505"/>
</dbReference>
<evidence type="ECO:0000256" key="1">
    <source>
        <dbReference type="ARBA" id="ARBA00022737"/>
    </source>
</evidence>
<dbReference type="Pfam" id="PF03107">
    <property type="entry name" value="C1_2"/>
    <property type="match status" value="1"/>
</dbReference>
<dbReference type="PANTHER" id="PTHR32410">
    <property type="entry name" value="CYSTEINE/HISTIDINE-RICH C1 DOMAIN FAMILY PROTEIN"/>
    <property type="match status" value="1"/>
</dbReference>
<dbReference type="EMBL" id="LRBV02000010">
    <property type="status" value="NOT_ANNOTATED_CDS"/>
    <property type="molecule type" value="Genomic_DNA"/>
</dbReference>
<organism evidence="3 4">
    <name type="scientific">Quercus lobata</name>
    <name type="common">Valley oak</name>
    <dbReference type="NCBI Taxonomy" id="97700"/>
    <lineage>
        <taxon>Eukaryota</taxon>
        <taxon>Viridiplantae</taxon>
        <taxon>Streptophyta</taxon>
        <taxon>Embryophyta</taxon>
        <taxon>Tracheophyta</taxon>
        <taxon>Spermatophyta</taxon>
        <taxon>Magnoliopsida</taxon>
        <taxon>eudicotyledons</taxon>
        <taxon>Gunneridae</taxon>
        <taxon>Pentapetalae</taxon>
        <taxon>rosids</taxon>
        <taxon>fabids</taxon>
        <taxon>Fagales</taxon>
        <taxon>Fagaceae</taxon>
        <taxon>Quercus</taxon>
    </lineage>
</organism>
<dbReference type="AlphaFoldDB" id="A0A7N2RCD1"/>
<accession>A0A7N2RCD1</accession>
<sequence>MILKVAQYFIVPLVNLLDFKYATLPQIRRYKQHKHSFTLCYTIEYDFEEYYCDIREEERDPKYWFYYCTNCNYPAHPKCILSKNPNLK</sequence>
<evidence type="ECO:0000313" key="3">
    <source>
        <dbReference type="EnsemblPlants" id="QL10p050505:mrna:CDS:1"/>
    </source>
</evidence>
<dbReference type="InterPro" id="IPR046349">
    <property type="entry name" value="C1-like_sf"/>
</dbReference>
<evidence type="ECO:0000259" key="2">
    <source>
        <dbReference type="Pfam" id="PF03107"/>
    </source>
</evidence>
<evidence type="ECO:0000313" key="4">
    <source>
        <dbReference type="Proteomes" id="UP000594261"/>
    </source>
</evidence>
<proteinExistence type="predicted"/>
<dbReference type="InterPro" id="IPR053192">
    <property type="entry name" value="Vacuole_Formation_Reg"/>
</dbReference>
<protein>
    <recommendedName>
        <fullName evidence="2">DC1 domain-containing protein</fullName>
    </recommendedName>
</protein>
<name>A0A7N2RCD1_QUELO</name>
<dbReference type="SUPFAM" id="SSF57889">
    <property type="entry name" value="Cysteine-rich domain"/>
    <property type="match status" value="1"/>
</dbReference>
<keyword evidence="1" id="KW-0677">Repeat</keyword>
<dbReference type="InParanoid" id="A0A7N2RCD1"/>